<dbReference type="eggNOG" id="COG2067">
    <property type="taxonomic scope" value="Bacteria"/>
</dbReference>
<keyword evidence="7" id="KW-0998">Cell outer membrane</keyword>
<keyword evidence="6" id="KW-0472">Membrane</keyword>
<dbReference type="RefSeq" id="WP_020933102.1">
    <property type="nucleotide sequence ID" value="NC_021917.1"/>
</dbReference>
<keyword evidence="9" id="KW-1185">Reference proteome</keyword>
<evidence type="ECO:0000256" key="3">
    <source>
        <dbReference type="ARBA" id="ARBA00022452"/>
    </source>
</evidence>
<dbReference type="SUPFAM" id="SSF56935">
    <property type="entry name" value="Porins"/>
    <property type="match status" value="1"/>
</dbReference>
<keyword evidence="5" id="KW-0732">Signal</keyword>
<dbReference type="GO" id="GO:0009279">
    <property type="term" value="C:cell outer membrane"/>
    <property type="evidence" value="ECO:0007669"/>
    <property type="project" value="UniProtKB-SubCell"/>
</dbReference>
<keyword evidence="3" id="KW-1134">Transmembrane beta strand</keyword>
<dbReference type="PATRIC" id="fig|1198232.3.peg.2298"/>
<dbReference type="PANTHER" id="PTHR35093">
    <property type="entry name" value="OUTER MEMBRANE PROTEIN NMB0088-RELATED"/>
    <property type="match status" value="1"/>
</dbReference>
<organism evidence="8 9">
    <name type="scientific">Cycloclasticus zancles 78-ME</name>
    <dbReference type="NCBI Taxonomy" id="1198232"/>
    <lineage>
        <taxon>Bacteria</taxon>
        <taxon>Pseudomonadati</taxon>
        <taxon>Pseudomonadota</taxon>
        <taxon>Gammaproteobacteria</taxon>
        <taxon>Thiotrichales</taxon>
        <taxon>Piscirickettsiaceae</taxon>
        <taxon>Cycloclasticus</taxon>
    </lineage>
</organism>
<dbReference type="EMBL" id="CP005996">
    <property type="protein sequence ID" value="AGS40641.1"/>
    <property type="molecule type" value="Genomic_DNA"/>
</dbReference>
<dbReference type="KEGG" id="cza:CYCME_2330"/>
<dbReference type="GO" id="GO:0015483">
    <property type="term" value="F:long-chain fatty acid transporting porin activity"/>
    <property type="evidence" value="ECO:0007669"/>
    <property type="project" value="TreeGrafter"/>
</dbReference>
<dbReference type="InterPro" id="IPR005017">
    <property type="entry name" value="OMPP1/FadL/TodX"/>
</dbReference>
<gene>
    <name evidence="8" type="ORF">CYCME_2330</name>
</gene>
<sequence length="421" mass="46068">MLSFSHFASAINGYFAIAYGAKMTGMAGAAIAFPEDTLTGAVNPAGMSQVEGLDIGARFLYLPRDAEFDCRGIGDCDELVRDDSQRDYWIVPNFGWNKRLNDKSTLGVTVYGNGGINTAYRKRLFTETAERVLGAPSITTDGHLGVDFAQLIIATTYTYEMSPNNYIGVSPLFGIQKFSAQGLDFFQGVSSDAGSLTNRGDEVSYGLGIKLGWFYKSNDTYQFGAYYAPKMQMTKMKKYSGLLANNGEFDIPSNYGVGLAINFSKQLSIAFDVTRINYKDIEALSNPVPTASELNPMIGFSADRLLGAKNSVGFGWKSITAYSLGVRYIFDDKITLRAGANVGEEQIPRRSGLLNPITPAMPAKHLTAGFSYKNSEHSEWSLAVMHVFRNELTAENTAFLGTDVKFGIAETTLDISYSYSY</sequence>
<evidence type="ECO:0000256" key="7">
    <source>
        <dbReference type="ARBA" id="ARBA00023237"/>
    </source>
</evidence>
<dbReference type="PANTHER" id="PTHR35093:SF8">
    <property type="entry name" value="OUTER MEMBRANE PROTEIN NMB0088-RELATED"/>
    <property type="match status" value="1"/>
</dbReference>
<dbReference type="Proteomes" id="UP000015380">
    <property type="component" value="Chromosome"/>
</dbReference>
<protein>
    <submittedName>
        <fullName evidence="8">Aromatic hydrocarbon degradation membrane protein</fullName>
    </submittedName>
</protein>
<reference evidence="8 9" key="1">
    <citation type="submission" date="2013-05" db="EMBL/GenBank/DDBJ databases">
        <title>Between feast and famine: a lifestyle of most important marine PAH-degrading bacterium Cycloclasticus sp. 7ME.</title>
        <authorList>
            <person name="Yakimov M.M."/>
            <person name="Messina E."/>
            <person name="Genovese M."/>
            <person name="Denaro R."/>
            <person name="Crisafi F."/>
            <person name="Russo D."/>
            <person name="Cappello S."/>
            <person name="Santisi S."/>
            <person name="Smedile F."/>
            <person name="Golyshina O.V."/>
            <person name="Tran H."/>
            <person name="Pieper D.H."/>
            <person name="Golyshin P.N."/>
            <person name="Giuliano L."/>
        </authorList>
    </citation>
    <scope>NUCLEOTIDE SEQUENCE [LARGE SCALE GENOMIC DNA]</scope>
    <source>
        <strain evidence="8 9">78-ME</strain>
    </source>
</reference>
<evidence type="ECO:0000313" key="9">
    <source>
        <dbReference type="Proteomes" id="UP000015380"/>
    </source>
</evidence>
<proteinExistence type="inferred from homology"/>
<comment type="similarity">
    <text evidence="2">Belongs to the OmpP1/FadL family.</text>
</comment>
<keyword evidence="4" id="KW-0812">Transmembrane</keyword>
<accession>S5TA79</accession>
<evidence type="ECO:0000256" key="1">
    <source>
        <dbReference type="ARBA" id="ARBA00004571"/>
    </source>
</evidence>
<evidence type="ECO:0000256" key="6">
    <source>
        <dbReference type="ARBA" id="ARBA00023136"/>
    </source>
</evidence>
<dbReference type="HOGENOM" id="CLU_035981_1_0_6"/>
<name>S5TA79_9GAMM</name>
<dbReference type="Gene3D" id="2.40.160.60">
    <property type="entry name" value="Outer membrane protein transport protein (OMPP1/FadL/TodX)"/>
    <property type="match status" value="1"/>
</dbReference>
<evidence type="ECO:0000256" key="4">
    <source>
        <dbReference type="ARBA" id="ARBA00022692"/>
    </source>
</evidence>
<evidence type="ECO:0000313" key="8">
    <source>
        <dbReference type="EMBL" id="AGS40641.1"/>
    </source>
</evidence>
<evidence type="ECO:0000256" key="2">
    <source>
        <dbReference type="ARBA" id="ARBA00008163"/>
    </source>
</evidence>
<comment type="subcellular location">
    <subcellularLocation>
        <location evidence="1">Cell outer membrane</location>
        <topology evidence="1">Multi-pass membrane protein</topology>
    </subcellularLocation>
</comment>
<evidence type="ECO:0000256" key="5">
    <source>
        <dbReference type="ARBA" id="ARBA00022729"/>
    </source>
</evidence>
<dbReference type="Pfam" id="PF03349">
    <property type="entry name" value="Toluene_X"/>
    <property type="match status" value="1"/>
</dbReference>
<dbReference type="AlphaFoldDB" id="S5TA79"/>
<reference evidence="9" key="2">
    <citation type="journal article" date="2016" name="Environ. Microbiol. Rep.">
        <title>Analysis of defence systems and a conjugative IncP-1 plasmid in the marine polyaromatic hydrocarbons-degrading bacterium Cycloclasticus sp. 78-ME.</title>
        <authorList>
            <person name="Yakimov M.M."/>
            <person name="Crisafi F."/>
            <person name="Messina E."/>
            <person name="Smedile F."/>
            <person name="Lopatina A."/>
            <person name="Denaro R."/>
            <person name="Pieper D.H."/>
            <person name="Golyshin P.N."/>
            <person name="Giuliano L."/>
        </authorList>
    </citation>
    <scope>NUCLEOTIDE SEQUENCE [LARGE SCALE GENOMIC DNA]</scope>
    <source>
        <strain evidence="9">78-ME</strain>
    </source>
</reference>